<dbReference type="Pfam" id="PF00535">
    <property type="entry name" value="Glycos_transf_2"/>
    <property type="match status" value="1"/>
</dbReference>
<dbReference type="Gene3D" id="3.90.550.10">
    <property type="entry name" value="Spore Coat Polysaccharide Biosynthesis Protein SpsA, Chain A"/>
    <property type="match status" value="1"/>
</dbReference>
<sequence>MNPKVSVIIPAYNTETYIGKAIESALEQTLTDIEVIIVDDGSSDKTVEVAKSFTDQRLKVIVNQQNLGAAAARNRAFRAAQGEWIAVLDSDDWYAPKRLENLVSLANEINADMIADDVYLIKDGVTSPWSTLIQESGERIDKIIQVDIVYFVENDVYGQTGLHLGLSKPLFKREFLIKNGIEYDEEIRMGQDFWIDMKCLIKGARFFIEPKPYYFYRSRPGSLVYQSQLPRLNQYCKATTSFMQQDIVKKNPTLMRALSYNLSVYKKNLAYLQVVEPIKQGKWLIAFTEIRKYPGFFYDFMSRFNSIVERRIQYYVMNNKSSFDIYPNQQRKRKTTT</sequence>
<dbReference type="InterPro" id="IPR050834">
    <property type="entry name" value="Glycosyltransf_2"/>
</dbReference>
<dbReference type="CDD" id="cd00761">
    <property type="entry name" value="Glyco_tranf_GTA_type"/>
    <property type="match status" value="1"/>
</dbReference>
<proteinExistence type="predicted"/>
<name>A0A367R628_NOSPU</name>
<gene>
    <name evidence="2" type="ORF">A6769_31130</name>
</gene>
<evidence type="ECO:0000313" key="3">
    <source>
        <dbReference type="Proteomes" id="UP000252085"/>
    </source>
</evidence>
<dbReference type="AlphaFoldDB" id="A0A367R628"/>
<accession>A0A367R628</accession>
<dbReference type="Proteomes" id="UP000252085">
    <property type="component" value="Unassembled WGS sequence"/>
</dbReference>
<dbReference type="PANTHER" id="PTHR43685:SF2">
    <property type="entry name" value="GLYCOSYLTRANSFERASE 2-LIKE DOMAIN-CONTAINING PROTEIN"/>
    <property type="match status" value="1"/>
</dbReference>
<keyword evidence="2" id="KW-0808">Transferase</keyword>
<dbReference type="InterPro" id="IPR029044">
    <property type="entry name" value="Nucleotide-diphossugar_trans"/>
</dbReference>
<reference evidence="2 3" key="1">
    <citation type="submission" date="2016-04" db="EMBL/GenBank/DDBJ databases">
        <authorList>
            <person name="Evans L.H."/>
            <person name="Alamgir A."/>
            <person name="Owens N."/>
            <person name="Weber N.D."/>
            <person name="Virtaneva K."/>
            <person name="Barbian K."/>
            <person name="Babar A."/>
            <person name="Rosenke K."/>
        </authorList>
    </citation>
    <scope>NUCLEOTIDE SEQUENCE [LARGE SCALE GENOMIC DNA]</scope>
    <source>
        <strain evidence="2">NIES-2108</strain>
    </source>
</reference>
<feature type="domain" description="Glycosyltransferase 2-like" evidence="1">
    <location>
        <begin position="6"/>
        <end position="133"/>
    </location>
</feature>
<dbReference type="InterPro" id="IPR001173">
    <property type="entry name" value="Glyco_trans_2-like"/>
</dbReference>
<dbReference type="GO" id="GO:0016740">
    <property type="term" value="F:transferase activity"/>
    <property type="evidence" value="ECO:0007669"/>
    <property type="project" value="UniProtKB-KW"/>
</dbReference>
<evidence type="ECO:0000259" key="1">
    <source>
        <dbReference type="Pfam" id="PF00535"/>
    </source>
</evidence>
<organism evidence="2 3">
    <name type="scientific">Nostoc punctiforme NIES-2108</name>
    <dbReference type="NCBI Taxonomy" id="1356359"/>
    <lineage>
        <taxon>Bacteria</taxon>
        <taxon>Bacillati</taxon>
        <taxon>Cyanobacteriota</taxon>
        <taxon>Cyanophyceae</taxon>
        <taxon>Nostocales</taxon>
        <taxon>Nostocaceae</taxon>
        <taxon>Nostoc</taxon>
    </lineage>
</organism>
<comment type="caution">
    <text evidence="2">The sequence shown here is derived from an EMBL/GenBank/DDBJ whole genome shotgun (WGS) entry which is preliminary data.</text>
</comment>
<evidence type="ECO:0000313" key="2">
    <source>
        <dbReference type="EMBL" id="RCJ31391.1"/>
    </source>
</evidence>
<dbReference type="SUPFAM" id="SSF53448">
    <property type="entry name" value="Nucleotide-diphospho-sugar transferases"/>
    <property type="match status" value="1"/>
</dbReference>
<protein>
    <submittedName>
        <fullName evidence="2">Glycosyl transferase</fullName>
    </submittedName>
</protein>
<dbReference type="PANTHER" id="PTHR43685">
    <property type="entry name" value="GLYCOSYLTRANSFERASE"/>
    <property type="match status" value="1"/>
</dbReference>
<dbReference type="EMBL" id="LXQE01000176">
    <property type="protein sequence ID" value="RCJ31391.1"/>
    <property type="molecule type" value="Genomic_DNA"/>
</dbReference>